<name>W7CR47_9LIST</name>
<dbReference type="CDD" id="cd16416">
    <property type="entry name" value="HAD_BsYqeG-like"/>
    <property type="match status" value="1"/>
</dbReference>
<organism evidence="1 2">
    <name type="scientific">Brochothrix campestris FSL F6-1037</name>
    <dbReference type="NCBI Taxonomy" id="1265861"/>
    <lineage>
        <taxon>Bacteria</taxon>
        <taxon>Bacillati</taxon>
        <taxon>Bacillota</taxon>
        <taxon>Bacilli</taxon>
        <taxon>Bacillales</taxon>
        <taxon>Listeriaceae</taxon>
        <taxon>Brochothrix</taxon>
    </lineage>
</organism>
<reference evidence="1 2" key="1">
    <citation type="submission" date="2012-12" db="EMBL/GenBank/DDBJ databases">
        <title>Novel taxa of Listeriaceae from agricultural environments in the United States.</title>
        <authorList>
            <person name="den Bakker H.C."/>
            <person name="Allred A."/>
            <person name="Warchocki S."/>
            <person name="Wright E.M."/>
            <person name="Burrell A."/>
            <person name="Nightingale K.K."/>
            <person name="Kephart D."/>
            <person name="Wiedmann M."/>
        </authorList>
    </citation>
    <scope>NUCLEOTIDE SEQUENCE [LARGE SCALE GENOMIC DNA]</scope>
    <source>
        <strain evidence="1 2">FSL F6-1037</strain>
    </source>
</reference>
<dbReference type="InterPro" id="IPR023214">
    <property type="entry name" value="HAD_sf"/>
</dbReference>
<dbReference type="EMBL" id="AODH01000056">
    <property type="protein sequence ID" value="EUJ35443.1"/>
    <property type="molecule type" value="Genomic_DNA"/>
</dbReference>
<evidence type="ECO:0000313" key="1">
    <source>
        <dbReference type="EMBL" id="EUJ35443.1"/>
    </source>
</evidence>
<evidence type="ECO:0000313" key="2">
    <source>
        <dbReference type="Proteomes" id="UP000019243"/>
    </source>
</evidence>
<dbReference type="InterPro" id="IPR006549">
    <property type="entry name" value="HAD-SF_hydro_IIIA"/>
</dbReference>
<keyword evidence="2" id="KW-1185">Reference proteome</keyword>
<accession>W7CR47</accession>
<dbReference type="InterPro" id="IPR036412">
    <property type="entry name" value="HAD-like_sf"/>
</dbReference>
<dbReference type="Gene3D" id="3.40.50.1000">
    <property type="entry name" value="HAD superfamily/HAD-like"/>
    <property type="match status" value="1"/>
</dbReference>
<gene>
    <name evidence="1" type="ORF">BCAMP_11625</name>
</gene>
<dbReference type="NCBIfam" id="TIGR01668">
    <property type="entry name" value="YqeG_hyp_ppase"/>
    <property type="match status" value="1"/>
</dbReference>
<dbReference type="Pfam" id="PF00702">
    <property type="entry name" value="Hydrolase"/>
    <property type="match status" value="1"/>
</dbReference>
<comment type="caution">
    <text evidence="1">The sequence shown here is derived from an EMBL/GenBank/DDBJ whole genome shotgun (WGS) entry which is preliminary data.</text>
</comment>
<dbReference type="NCBIfam" id="TIGR01662">
    <property type="entry name" value="HAD-SF-IIIA"/>
    <property type="match status" value="1"/>
</dbReference>
<dbReference type="GO" id="GO:0008962">
    <property type="term" value="F:phosphatidylglycerophosphatase activity"/>
    <property type="evidence" value="ECO:0007669"/>
    <property type="project" value="InterPro"/>
</dbReference>
<keyword evidence="1" id="KW-0378">Hydrolase</keyword>
<protein>
    <submittedName>
        <fullName evidence="1">Haloacid dehalogenase-like hydrolase</fullName>
    </submittedName>
</protein>
<dbReference type="STRING" id="1265861.BCAMP_11625"/>
<dbReference type="InterPro" id="IPR010021">
    <property type="entry name" value="PGPP1/Gep4"/>
</dbReference>
<dbReference type="Proteomes" id="UP000019243">
    <property type="component" value="Unassembled WGS sequence"/>
</dbReference>
<dbReference type="AlphaFoldDB" id="W7CR47"/>
<proteinExistence type="predicted"/>
<dbReference type="OrthoDB" id="9787572at2"/>
<dbReference type="PATRIC" id="fig|1265861.3.peg.2280"/>
<dbReference type="SUPFAM" id="SSF56784">
    <property type="entry name" value="HAD-like"/>
    <property type="match status" value="1"/>
</dbReference>
<sequence length="173" mass="19932">MLKMFLPNRMVHTPYDITADQLKQQGIKVVFTDLDNTLIAWDDETAPSHLVEWINHLKAAGIEVTIVSNNSEERVRKIADEVGVPFVYRAQKPLTTGFKRAMRLYAVRRDEVAMFGDQLLTDVFGGNRARLFTILVKPVKQSDAWNTKINRKIEKIVIALLKRKKPLTWEDQL</sequence>